<dbReference type="Pfam" id="PF25583">
    <property type="entry name" value="WCX"/>
    <property type="match status" value="1"/>
</dbReference>
<comment type="caution">
    <text evidence="4">The sequence shown here is derived from an EMBL/GenBank/DDBJ whole genome shotgun (WGS) entry which is preliminary data.</text>
</comment>
<name>A0ABX0J832_9BACL</name>
<dbReference type="Proteomes" id="UP001165962">
    <property type="component" value="Unassembled WGS sequence"/>
</dbReference>
<evidence type="ECO:0000259" key="1">
    <source>
        <dbReference type="Pfam" id="PF08279"/>
    </source>
</evidence>
<dbReference type="Pfam" id="PF13280">
    <property type="entry name" value="WYL"/>
    <property type="match status" value="1"/>
</dbReference>
<dbReference type="RefSeq" id="WP_166151284.1">
    <property type="nucleotide sequence ID" value="NZ_JAAOIW010000005.1"/>
</dbReference>
<keyword evidence="5" id="KW-1185">Reference proteome</keyword>
<dbReference type="InterPro" id="IPR036390">
    <property type="entry name" value="WH_DNA-bd_sf"/>
</dbReference>
<dbReference type="InterPro" id="IPR013196">
    <property type="entry name" value="HTH_11"/>
</dbReference>
<evidence type="ECO:0000259" key="2">
    <source>
        <dbReference type="Pfam" id="PF13280"/>
    </source>
</evidence>
<reference evidence="4" key="1">
    <citation type="submission" date="2020-03" db="EMBL/GenBank/DDBJ databases">
        <title>Draft sequencing of Paenibacilllus sp. S3N08.</title>
        <authorList>
            <person name="Kim D.-U."/>
        </authorList>
    </citation>
    <scope>NUCLEOTIDE SEQUENCE</scope>
    <source>
        <strain evidence="4">S3N08</strain>
    </source>
</reference>
<evidence type="ECO:0000259" key="3">
    <source>
        <dbReference type="Pfam" id="PF25583"/>
    </source>
</evidence>
<gene>
    <name evidence="4" type="ORF">G9U52_15985</name>
</gene>
<accession>A0ABX0J832</accession>
<dbReference type="Gene3D" id="1.10.10.10">
    <property type="entry name" value="Winged helix-like DNA-binding domain superfamily/Winged helix DNA-binding domain"/>
    <property type="match status" value="1"/>
</dbReference>
<dbReference type="InterPro" id="IPR057727">
    <property type="entry name" value="WCX_dom"/>
</dbReference>
<dbReference type="PANTHER" id="PTHR34580">
    <property type="match status" value="1"/>
</dbReference>
<dbReference type="InterPro" id="IPR051534">
    <property type="entry name" value="CBASS_pafABC_assoc_protein"/>
</dbReference>
<dbReference type="PANTHER" id="PTHR34580:SF3">
    <property type="entry name" value="PROTEIN PAFB"/>
    <property type="match status" value="1"/>
</dbReference>
<evidence type="ECO:0000313" key="4">
    <source>
        <dbReference type="EMBL" id="NHN31339.1"/>
    </source>
</evidence>
<feature type="domain" description="WYL" evidence="2">
    <location>
        <begin position="139"/>
        <end position="205"/>
    </location>
</feature>
<dbReference type="InterPro" id="IPR036388">
    <property type="entry name" value="WH-like_DNA-bd_sf"/>
</dbReference>
<dbReference type="SUPFAM" id="SSF46785">
    <property type="entry name" value="Winged helix' DNA-binding domain"/>
    <property type="match status" value="1"/>
</dbReference>
<organism evidence="4 5">
    <name type="scientific">Paenibacillus agricola</name>
    <dbReference type="NCBI Taxonomy" id="2716264"/>
    <lineage>
        <taxon>Bacteria</taxon>
        <taxon>Bacillati</taxon>
        <taxon>Bacillota</taxon>
        <taxon>Bacilli</taxon>
        <taxon>Bacillales</taxon>
        <taxon>Paenibacillaceae</taxon>
        <taxon>Paenibacillus</taxon>
    </lineage>
</organism>
<protein>
    <submittedName>
        <fullName evidence="4">WYL domain-containing protein</fullName>
    </submittedName>
</protein>
<dbReference type="PIRSF" id="PIRSF016838">
    <property type="entry name" value="PafC"/>
    <property type="match status" value="1"/>
</dbReference>
<feature type="domain" description="WCX" evidence="3">
    <location>
        <begin position="282"/>
        <end position="315"/>
    </location>
</feature>
<dbReference type="InterPro" id="IPR028349">
    <property type="entry name" value="PafC-like"/>
</dbReference>
<proteinExistence type="predicted"/>
<feature type="domain" description="Helix-turn-helix type 11" evidence="1">
    <location>
        <begin position="8"/>
        <end position="60"/>
    </location>
</feature>
<sequence length="320" mass="36233">MSKSDHMLAILWLLKTGQRITAKQLAETLEIHIRSVYRYIDALCASGVPIIADSGHNGGYSLLHAFTEAPLLFDSHEQKALIQAAMFAQQAGYPFGDDLNRAIDKLKLFTNAAQLSAIERHEVGFDVIGSIVDPALQPLLQELEVSVAHGYRLRMEYRTGNDTSFKARELDPYGLVNWLGKWYVVGYCYLRAEIRSFRVDRIGSLSRTADVFQRPPQFSASRFFLRTLLPDPNLQEKLVSVRIEGKPQAINDLCTHWLLGQMLVERSDCQVHFKLTEQAVQTHAAHFLLTYGKSIKVLEPPQLKERLAKIAADLLDYYQS</sequence>
<dbReference type="InterPro" id="IPR026881">
    <property type="entry name" value="WYL_dom"/>
</dbReference>
<dbReference type="Pfam" id="PF08279">
    <property type="entry name" value="HTH_11"/>
    <property type="match status" value="1"/>
</dbReference>
<dbReference type="PROSITE" id="PS52050">
    <property type="entry name" value="WYL"/>
    <property type="match status" value="1"/>
</dbReference>
<evidence type="ECO:0000313" key="5">
    <source>
        <dbReference type="Proteomes" id="UP001165962"/>
    </source>
</evidence>
<dbReference type="EMBL" id="JAAOIW010000005">
    <property type="protein sequence ID" value="NHN31339.1"/>
    <property type="molecule type" value="Genomic_DNA"/>
</dbReference>